<feature type="region of interest" description="Disordered" evidence="1">
    <location>
        <begin position="196"/>
        <end position="230"/>
    </location>
</feature>
<evidence type="ECO:0000313" key="3">
    <source>
        <dbReference type="Proteomes" id="UP000271974"/>
    </source>
</evidence>
<evidence type="ECO:0000256" key="1">
    <source>
        <dbReference type="SAM" id="MobiDB-lite"/>
    </source>
</evidence>
<protein>
    <submittedName>
        <fullName evidence="2">Uncharacterized protein</fullName>
    </submittedName>
</protein>
<dbReference type="EMBL" id="RQTK01000067">
    <property type="protein sequence ID" value="RUS89077.1"/>
    <property type="molecule type" value="Genomic_DNA"/>
</dbReference>
<keyword evidence="3" id="KW-1185">Reference proteome</keyword>
<dbReference type="STRING" id="188477.A0A3S0ZYC3"/>
<dbReference type="AlphaFoldDB" id="A0A3S0ZYC3"/>
<dbReference type="OrthoDB" id="5406014at2759"/>
<gene>
    <name evidence="2" type="ORF">EGW08_003188</name>
</gene>
<name>A0A3S0ZYC3_ELYCH</name>
<evidence type="ECO:0000313" key="2">
    <source>
        <dbReference type="EMBL" id="RUS89077.1"/>
    </source>
</evidence>
<dbReference type="Proteomes" id="UP000271974">
    <property type="component" value="Unassembled WGS sequence"/>
</dbReference>
<accession>A0A3S0ZYC3</accession>
<proteinExistence type="predicted"/>
<feature type="compositionally biased region" description="Low complexity" evidence="1">
    <location>
        <begin position="197"/>
        <end position="211"/>
    </location>
</feature>
<reference evidence="2 3" key="1">
    <citation type="submission" date="2019-01" db="EMBL/GenBank/DDBJ databases">
        <title>A draft genome assembly of the solar-powered sea slug Elysia chlorotica.</title>
        <authorList>
            <person name="Cai H."/>
            <person name="Li Q."/>
            <person name="Fang X."/>
            <person name="Li J."/>
            <person name="Curtis N.E."/>
            <person name="Altenburger A."/>
            <person name="Shibata T."/>
            <person name="Feng M."/>
            <person name="Maeda T."/>
            <person name="Schwartz J.A."/>
            <person name="Shigenobu S."/>
            <person name="Lundholm N."/>
            <person name="Nishiyama T."/>
            <person name="Yang H."/>
            <person name="Hasebe M."/>
            <person name="Li S."/>
            <person name="Pierce S.K."/>
            <person name="Wang J."/>
        </authorList>
    </citation>
    <scope>NUCLEOTIDE SEQUENCE [LARGE SCALE GENOMIC DNA]</scope>
    <source>
        <strain evidence="2">EC2010</strain>
        <tissue evidence="2">Whole organism of an adult</tissue>
    </source>
</reference>
<organism evidence="2 3">
    <name type="scientific">Elysia chlorotica</name>
    <name type="common">Eastern emerald elysia</name>
    <name type="synonym">Sea slug</name>
    <dbReference type="NCBI Taxonomy" id="188477"/>
    <lineage>
        <taxon>Eukaryota</taxon>
        <taxon>Metazoa</taxon>
        <taxon>Spiralia</taxon>
        <taxon>Lophotrochozoa</taxon>
        <taxon>Mollusca</taxon>
        <taxon>Gastropoda</taxon>
        <taxon>Heterobranchia</taxon>
        <taxon>Euthyneura</taxon>
        <taxon>Panpulmonata</taxon>
        <taxon>Sacoglossa</taxon>
        <taxon>Placobranchoidea</taxon>
        <taxon>Plakobranchidae</taxon>
        <taxon>Elysia</taxon>
    </lineage>
</organism>
<sequence length="230" mass="25565">MYQRPWVPICRLQRVPNPHYQAAAIVDYTGFRLPELGGTGATTLVGCNDFTRSEVFLDGLEARQVLLNEIEDSESKTRPISTKTTVSRWIHPSTAKLRAVSRPGRNHTAASVPDIARQVLLNEIEDSESKTRPISTKTTVSRWIHPSTAKLRAVSRPGRNHTAASVPDIVAMFKMYCEQYQPDWRMIDRQRRRTLMPDSSPAVVPVSASDSLVGNHTEPVPGPDAVEVVG</sequence>
<comment type="caution">
    <text evidence="2">The sequence shown here is derived from an EMBL/GenBank/DDBJ whole genome shotgun (WGS) entry which is preliminary data.</text>
</comment>